<organism evidence="3">
    <name type="scientific">Arcella intermedia</name>
    <dbReference type="NCBI Taxonomy" id="1963864"/>
    <lineage>
        <taxon>Eukaryota</taxon>
        <taxon>Amoebozoa</taxon>
        <taxon>Tubulinea</taxon>
        <taxon>Elardia</taxon>
        <taxon>Arcellinida</taxon>
        <taxon>Sphaerothecina</taxon>
        <taxon>Arcellidae</taxon>
        <taxon>Arcella</taxon>
    </lineage>
</organism>
<dbReference type="SMART" id="SM00325">
    <property type="entry name" value="RhoGEF"/>
    <property type="match status" value="1"/>
</dbReference>
<feature type="domain" description="DH" evidence="2">
    <location>
        <begin position="371"/>
        <end position="544"/>
    </location>
</feature>
<dbReference type="InterPro" id="IPR035899">
    <property type="entry name" value="DBL_dom_sf"/>
</dbReference>
<accession>A0A6B2L014</accession>
<proteinExistence type="predicted"/>
<feature type="compositionally biased region" description="Polar residues" evidence="1">
    <location>
        <begin position="1"/>
        <end position="10"/>
    </location>
</feature>
<name>A0A6B2L014_9EUKA</name>
<feature type="region of interest" description="Disordered" evidence="1">
    <location>
        <begin position="1"/>
        <end position="23"/>
    </location>
</feature>
<feature type="domain" description="DH" evidence="2">
    <location>
        <begin position="35"/>
        <end position="223"/>
    </location>
</feature>
<dbReference type="InterPro" id="IPR001331">
    <property type="entry name" value="GDS_CDC24_CS"/>
</dbReference>
<dbReference type="Gene3D" id="2.30.29.30">
    <property type="entry name" value="Pleckstrin-homology domain (PH domain)/Phosphotyrosine-binding domain (PTB)"/>
    <property type="match status" value="1"/>
</dbReference>
<dbReference type="GO" id="GO:0035556">
    <property type="term" value="P:intracellular signal transduction"/>
    <property type="evidence" value="ECO:0007669"/>
    <property type="project" value="InterPro"/>
</dbReference>
<dbReference type="PROSITE" id="PS50010">
    <property type="entry name" value="DH_2"/>
    <property type="match status" value="2"/>
</dbReference>
<dbReference type="PROSITE" id="PS00741">
    <property type="entry name" value="DH_1"/>
    <property type="match status" value="1"/>
</dbReference>
<protein>
    <recommendedName>
        <fullName evidence="2">DH domain-containing protein</fullName>
    </recommendedName>
</protein>
<dbReference type="InterPro" id="IPR011993">
    <property type="entry name" value="PH-like_dom_sf"/>
</dbReference>
<sequence length="578" mass="67305">MKTESTSSDPDSLMSPRPEAKDFSNPEVEMKVSFKRVKILEELLETETSYVYSLNSIYVFFIKPLRNSEHETPIIPKDTRQTIFSKASKILSFHKLLLSDFQVRIKHCTVDTKISDLFFEKRMQTLISLYRSYINNYSKAFHVLREAEKTSATFKTFLRKASSRSGGKLTLEDYLIMPVQRIPRYVLLLDQLLRNTSSSHTDYKGLCKLLDQFKIVADFVNTSKKQYDEEDQVKKVLNQIPDFPMEKLEGSLALSVIKYGVMTRVWKDRSKHKEIKKYFLVLLSQYLVIAKVISERRKIYKFSELFSLNGASAFIHQTGPVHSIIIKIPHTKISHGIEFSQSEEVIRAWNKDMDSAISKLSPSDSAPKDDPRLVIIQELIEKDAKYVDNMKKMIELVTDKPDKILEEFFDIIPPMIPPHEEFQQQLFQTILDTSRNFGEVFESTMRNLILAYNPYCILWIELEEGFTKKKENHPPFASCAIEFETNYGNTIEHFLQTMSTRLADIKPTVDFLIKNTPKRQGEEVAALERVSEQLKNFSEKIQMLKDFNNERLKNKPPPDTKRGKHKKKSAFERISLKW</sequence>
<dbReference type="InterPro" id="IPR000219">
    <property type="entry name" value="DH_dom"/>
</dbReference>
<evidence type="ECO:0000313" key="3">
    <source>
        <dbReference type="EMBL" id="NDV30312.1"/>
    </source>
</evidence>
<evidence type="ECO:0000256" key="1">
    <source>
        <dbReference type="SAM" id="MobiDB-lite"/>
    </source>
</evidence>
<feature type="compositionally biased region" description="Basic and acidic residues" evidence="1">
    <location>
        <begin position="547"/>
        <end position="561"/>
    </location>
</feature>
<dbReference type="GO" id="GO:0005085">
    <property type="term" value="F:guanyl-nucleotide exchange factor activity"/>
    <property type="evidence" value="ECO:0007669"/>
    <property type="project" value="InterPro"/>
</dbReference>
<dbReference type="EMBL" id="GIBP01001343">
    <property type="protein sequence ID" value="NDV30312.1"/>
    <property type="molecule type" value="Transcribed_RNA"/>
</dbReference>
<dbReference type="CDD" id="cd00160">
    <property type="entry name" value="RhoGEF"/>
    <property type="match status" value="1"/>
</dbReference>
<dbReference type="Pfam" id="PF00621">
    <property type="entry name" value="RhoGEF"/>
    <property type="match status" value="2"/>
</dbReference>
<feature type="compositionally biased region" description="Basic and acidic residues" evidence="1">
    <location>
        <begin position="569"/>
        <end position="578"/>
    </location>
</feature>
<dbReference type="PANTHER" id="PTHR12673:SF159">
    <property type="entry name" value="LD03170P"/>
    <property type="match status" value="1"/>
</dbReference>
<dbReference type="Gene3D" id="1.20.900.10">
    <property type="entry name" value="Dbl homology (DH) domain"/>
    <property type="match status" value="2"/>
</dbReference>
<dbReference type="InterPro" id="IPR051092">
    <property type="entry name" value="FYVE_RhoGEF_PH"/>
</dbReference>
<dbReference type="PANTHER" id="PTHR12673">
    <property type="entry name" value="FACIOGENITAL DYSPLASIA PROTEIN"/>
    <property type="match status" value="1"/>
</dbReference>
<dbReference type="GO" id="GO:0005737">
    <property type="term" value="C:cytoplasm"/>
    <property type="evidence" value="ECO:0007669"/>
    <property type="project" value="TreeGrafter"/>
</dbReference>
<reference evidence="3" key="1">
    <citation type="journal article" date="2020" name="J. Eukaryot. Microbiol.">
        <title>De novo Sequencing, Assembly and Annotation of the Transcriptome for the Free-Living Testate Amoeba Arcella intermedia.</title>
        <authorList>
            <person name="Ribeiro G.M."/>
            <person name="Porfirio-Sousa A.L."/>
            <person name="Maurer-Alcala X.X."/>
            <person name="Katz L.A."/>
            <person name="Lahr D.J.G."/>
        </authorList>
    </citation>
    <scope>NUCLEOTIDE SEQUENCE</scope>
</reference>
<feature type="region of interest" description="Disordered" evidence="1">
    <location>
        <begin position="545"/>
        <end position="578"/>
    </location>
</feature>
<dbReference type="AlphaFoldDB" id="A0A6B2L014"/>
<evidence type="ECO:0000259" key="2">
    <source>
        <dbReference type="PROSITE" id="PS50010"/>
    </source>
</evidence>
<dbReference type="SUPFAM" id="SSF48065">
    <property type="entry name" value="DBL homology domain (DH-domain)"/>
    <property type="match status" value="2"/>
</dbReference>